<evidence type="ECO:0000256" key="5">
    <source>
        <dbReference type="ARBA" id="ARBA00022989"/>
    </source>
</evidence>
<dbReference type="GO" id="GO:0098719">
    <property type="term" value="P:sodium ion import across plasma membrane"/>
    <property type="evidence" value="ECO:0007669"/>
    <property type="project" value="TreeGrafter"/>
</dbReference>
<dbReference type="PANTHER" id="PTHR10110:SF86">
    <property type="entry name" value="SODIUM_HYDROGEN EXCHANGER 7"/>
    <property type="match status" value="1"/>
</dbReference>
<feature type="domain" description="Cation/H+ exchanger transmembrane" evidence="10">
    <location>
        <begin position="13"/>
        <end position="405"/>
    </location>
</feature>
<evidence type="ECO:0000259" key="10">
    <source>
        <dbReference type="Pfam" id="PF00999"/>
    </source>
</evidence>
<dbReference type="GO" id="GO:0005886">
    <property type="term" value="C:plasma membrane"/>
    <property type="evidence" value="ECO:0007669"/>
    <property type="project" value="UniProtKB-SubCell"/>
</dbReference>
<dbReference type="Proteomes" id="UP000181969">
    <property type="component" value="Unassembled WGS sequence"/>
</dbReference>
<evidence type="ECO:0000256" key="2">
    <source>
        <dbReference type="ARBA" id="ARBA00022448"/>
    </source>
</evidence>
<dbReference type="Pfam" id="PF00999">
    <property type="entry name" value="Na_H_Exchanger"/>
    <property type="match status" value="1"/>
</dbReference>
<dbReference type="PANTHER" id="PTHR10110">
    <property type="entry name" value="SODIUM/HYDROGEN EXCHANGER"/>
    <property type="match status" value="1"/>
</dbReference>
<evidence type="ECO:0000256" key="8">
    <source>
        <dbReference type="ARBA" id="ARBA00023136"/>
    </source>
</evidence>
<evidence type="ECO:0000256" key="9">
    <source>
        <dbReference type="ARBA" id="ARBA00023201"/>
    </source>
</evidence>
<keyword evidence="2" id="KW-0813">Transport</keyword>
<dbReference type="RefSeq" id="WP_003133869.1">
    <property type="nucleotide sequence ID" value="NZ_AP027239.1"/>
</dbReference>
<keyword evidence="9" id="KW-0739">Sodium transport</keyword>
<keyword evidence="3" id="KW-1003">Cell membrane</keyword>
<evidence type="ECO:0000313" key="11">
    <source>
        <dbReference type="EMBL" id="SFL24284.1"/>
    </source>
</evidence>
<dbReference type="AlphaFoldDB" id="A0A1I4G2L3"/>
<dbReference type="GO" id="GO:0015385">
    <property type="term" value="F:sodium:proton antiporter activity"/>
    <property type="evidence" value="ECO:0007669"/>
    <property type="project" value="InterPro"/>
</dbReference>
<keyword evidence="6" id="KW-0915">Sodium</keyword>
<evidence type="ECO:0000256" key="6">
    <source>
        <dbReference type="ARBA" id="ARBA00023053"/>
    </source>
</evidence>
<protein>
    <submittedName>
        <fullName evidence="11">Sodium/proton antiporter, CPA1 family</fullName>
    </submittedName>
</protein>
<evidence type="ECO:0000256" key="3">
    <source>
        <dbReference type="ARBA" id="ARBA00022475"/>
    </source>
</evidence>
<evidence type="ECO:0000313" key="12">
    <source>
        <dbReference type="Proteomes" id="UP000181969"/>
    </source>
</evidence>
<name>A0A1I4G2L3_9LACT</name>
<dbReference type="GO" id="GO:0015386">
    <property type="term" value="F:potassium:proton antiporter activity"/>
    <property type="evidence" value="ECO:0007669"/>
    <property type="project" value="TreeGrafter"/>
</dbReference>
<evidence type="ECO:0000256" key="4">
    <source>
        <dbReference type="ARBA" id="ARBA00022692"/>
    </source>
</evidence>
<evidence type="ECO:0000256" key="7">
    <source>
        <dbReference type="ARBA" id="ARBA00023065"/>
    </source>
</evidence>
<organism evidence="11 12">
    <name type="scientific">Lactococcus garvieae</name>
    <dbReference type="NCBI Taxonomy" id="1363"/>
    <lineage>
        <taxon>Bacteria</taxon>
        <taxon>Bacillati</taxon>
        <taxon>Bacillota</taxon>
        <taxon>Bacilli</taxon>
        <taxon>Lactobacillales</taxon>
        <taxon>Streptococcaceae</taxon>
        <taxon>Lactococcus</taxon>
    </lineage>
</organism>
<sequence length="696" mass="78444">MLHTIFYVIIFLLALVISNIINKVFPKLALPLIQVVIGLCLGFLGASKLLQVDPEFFLGFIIAPLLFRESEEADVKHIFKHTRTILMLIFPLVFITTIGLGYLTHFFYLSVPLAACFALGASLAPTDAIAVAALSERFSFPKRVMSILTGEGLLNDASGIISFQIAVLALVTGEFSLTHASADLVVSAIGGALVGFILVWMKSFILRILEDVDARDVTGYLILELMLPLSAFLIADMLEVSGIIAVVVAGVMQANGLKRTTLFDAQVTKVKNTIWNLLTFVLNSTVFLFLGIELHQLVFPLIADPLYSTTSLLFMVLLLTLGLFALRFSLLAIYYRYVSLRRNQSFSAYWNDILLLTFAGSKGTVSIATVLLLPRTVDIPHSLIIFLCAAVTALSFLTGLFVLPLIAAKKVVKVDNMVKISILADVVRELENDLKQVTKEKARLGYNIAIDSYQDRIQKLIIEQESSNTSIDFNELQLLIVRLEAEGLENALRQNEISMYTYRTYQRYLHSMEQSVAHNLVSSIQFASAISIRVLHFFFSRIIRLDFSFRKTRPDNATAHREITELYFSNTELVLQALDNLESVYDERLIHYLQAERLRSAEFVARGGYITGILHRAQPNNLKEMMRAYYLERKTIFEYESRGELTIGEAKVLRQNVNTLEDYSLASNHHTLLYDFIEKRRKKVQRTTNNELSTNK</sequence>
<dbReference type="OrthoDB" id="9809206at2"/>
<dbReference type="InterPro" id="IPR018422">
    <property type="entry name" value="Cation/H_exchanger_CPA1"/>
</dbReference>
<dbReference type="EMBL" id="FOTJ01000003">
    <property type="protein sequence ID" value="SFL24284.1"/>
    <property type="molecule type" value="Genomic_DNA"/>
</dbReference>
<keyword evidence="5" id="KW-1133">Transmembrane helix</keyword>
<keyword evidence="7" id="KW-0406">Ion transport</keyword>
<dbReference type="OMA" id="TYNTEHC"/>
<gene>
    <name evidence="11" type="ORF">SAMN05216438_10328</name>
</gene>
<comment type="subcellular location">
    <subcellularLocation>
        <location evidence="1">Cell membrane</location>
        <topology evidence="1">Multi-pass membrane protein</topology>
    </subcellularLocation>
</comment>
<dbReference type="InterPro" id="IPR006153">
    <property type="entry name" value="Cation/H_exchanger_TM"/>
</dbReference>
<evidence type="ECO:0000256" key="1">
    <source>
        <dbReference type="ARBA" id="ARBA00004651"/>
    </source>
</evidence>
<keyword evidence="8" id="KW-0472">Membrane</keyword>
<dbReference type="Gene3D" id="6.10.140.1330">
    <property type="match status" value="1"/>
</dbReference>
<accession>A0A1I4G2L3</accession>
<dbReference type="GO" id="GO:0051453">
    <property type="term" value="P:regulation of intracellular pH"/>
    <property type="evidence" value="ECO:0007669"/>
    <property type="project" value="TreeGrafter"/>
</dbReference>
<keyword evidence="4" id="KW-0812">Transmembrane</keyword>
<proteinExistence type="predicted"/>
<reference evidence="11 12" key="1">
    <citation type="submission" date="2016-10" db="EMBL/GenBank/DDBJ databases">
        <authorList>
            <person name="de Groot N.N."/>
        </authorList>
    </citation>
    <scope>NUCLEOTIDE SEQUENCE [LARGE SCALE GENOMIC DNA]</scope>
    <source>
        <strain evidence="11 12">M79</strain>
    </source>
</reference>